<reference evidence="3" key="1">
    <citation type="submission" date="2025-08" db="UniProtKB">
        <authorList>
            <consortium name="RefSeq"/>
        </authorList>
    </citation>
    <scope>IDENTIFICATION</scope>
</reference>
<evidence type="ECO:0000313" key="3">
    <source>
        <dbReference type="RefSeq" id="XP_013203208.1"/>
    </source>
</evidence>
<protein>
    <submittedName>
        <fullName evidence="3">Formin-like protein 5</fullName>
    </submittedName>
</protein>
<keyword evidence="2" id="KW-1185">Reference proteome</keyword>
<sequence length="290" mass="31217">MNLDCLRNLGSGAYLRRERVNDKATCKKWQRQGGENYWEAARARERQPPAREGPPRTEAGRTARGSRLPAEVRAAQGDPDKEAAGPPSTPPPAPRRTRTGALLARSANPVPVPESPAEPPASPPRRGRPGFPVPGELSPPRRPRPDSLSRARTPPLPHGGPGAVPTIPRPPPPPPRARPAPRTSRRLLGPIVPRRLSRASRPPREPRRPQLTALGSGKSRKTESSPRGLNPLNALPRGTGWMPSTLGSFSRGDSRLRTQGPVQGDWDGAGSDPSFPGPSSLESEHQLYGI</sequence>
<feature type="region of interest" description="Disordered" evidence="1">
    <location>
        <begin position="20"/>
        <end position="290"/>
    </location>
</feature>
<dbReference type="Proteomes" id="UP000694915">
    <property type="component" value="Chromosome 8"/>
</dbReference>
<evidence type="ECO:0000256" key="1">
    <source>
        <dbReference type="SAM" id="MobiDB-lite"/>
    </source>
</evidence>
<feature type="compositionally biased region" description="Basic and acidic residues" evidence="1">
    <location>
        <begin position="41"/>
        <end position="61"/>
    </location>
</feature>
<name>A0ABM1AJT2_MICOH</name>
<feature type="compositionally biased region" description="Low complexity" evidence="1">
    <location>
        <begin position="129"/>
        <end position="138"/>
    </location>
</feature>
<dbReference type="RefSeq" id="XP_013203208.1">
    <property type="nucleotide sequence ID" value="XM_013347754.1"/>
</dbReference>
<feature type="compositionally biased region" description="Pro residues" evidence="1">
    <location>
        <begin position="167"/>
        <end position="178"/>
    </location>
</feature>
<evidence type="ECO:0000313" key="2">
    <source>
        <dbReference type="Proteomes" id="UP000694915"/>
    </source>
</evidence>
<proteinExistence type="predicted"/>
<dbReference type="GeneID" id="106143861"/>
<feature type="compositionally biased region" description="Pro residues" evidence="1">
    <location>
        <begin position="110"/>
        <end position="123"/>
    </location>
</feature>
<accession>A0ABM1AJT2</accession>
<organism evidence="2 3">
    <name type="scientific">Microtus ochrogaster</name>
    <name type="common">Prairie vole</name>
    <dbReference type="NCBI Taxonomy" id="79684"/>
    <lineage>
        <taxon>Eukaryota</taxon>
        <taxon>Metazoa</taxon>
        <taxon>Chordata</taxon>
        <taxon>Craniata</taxon>
        <taxon>Vertebrata</taxon>
        <taxon>Euteleostomi</taxon>
        <taxon>Mammalia</taxon>
        <taxon>Eutheria</taxon>
        <taxon>Euarchontoglires</taxon>
        <taxon>Glires</taxon>
        <taxon>Rodentia</taxon>
        <taxon>Myomorpha</taxon>
        <taxon>Muroidea</taxon>
        <taxon>Cricetidae</taxon>
        <taxon>Arvicolinae</taxon>
        <taxon>Microtus</taxon>
    </lineage>
</organism>
<gene>
    <name evidence="3" type="primary">LOC106143861</name>
</gene>